<accession>A0A926DNB1</accession>
<feature type="transmembrane region" description="Helical" evidence="1">
    <location>
        <begin position="36"/>
        <end position="55"/>
    </location>
</feature>
<dbReference type="RefSeq" id="WP_249312952.1">
    <property type="nucleotide sequence ID" value="NZ_JACRSU010000003.1"/>
</dbReference>
<feature type="transmembrane region" description="Helical" evidence="1">
    <location>
        <begin position="226"/>
        <end position="245"/>
    </location>
</feature>
<name>A0A926DNB1_9FIRM</name>
<keyword evidence="3" id="KW-1185">Reference proteome</keyword>
<feature type="transmembrane region" description="Helical" evidence="1">
    <location>
        <begin position="281"/>
        <end position="298"/>
    </location>
</feature>
<feature type="transmembrane region" description="Helical" evidence="1">
    <location>
        <begin position="123"/>
        <end position="140"/>
    </location>
</feature>
<keyword evidence="1" id="KW-0812">Transmembrane</keyword>
<evidence type="ECO:0008006" key="4">
    <source>
        <dbReference type="Google" id="ProtNLM"/>
    </source>
</evidence>
<sequence length="299" mass="32164">MGAWFYIFVLIIKSAIGGISNGFIKQYQKTAPAGNAAYCLFSLIMSLCAMTFFFITGGFRLEVNSPTILYSIVAGLDTVIVVILGVVAMKYIDLITLSFSQSCGSMIIPVLFGILFLNERTTLLFWVSAALMASAVLLPIAAKGKPKERGTVIGYICCAVLFFMNGMYVVLLKLFQSSPIVTNENAYCFLMNLVMFFVSAAGFLVLSKRQSSIKTELKKITPKHIAYVAASAVTSNASTLLAFVVMGGMSIALMTILGTSLGILITAFLSVVVFKERKLHLVDVISILCAIASVVVGAL</sequence>
<protein>
    <recommendedName>
        <fullName evidence="4">EamA domain-containing protein</fullName>
    </recommendedName>
</protein>
<proteinExistence type="predicted"/>
<dbReference type="Proteomes" id="UP000611762">
    <property type="component" value="Unassembled WGS sequence"/>
</dbReference>
<comment type="caution">
    <text evidence="2">The sequence shown here is derived from an EMBL/GenBank/DDBJ whole genome shotgun (WGS) entry which is preliminary data.</text>
</comment>
<keyword evidence="1" id="KW-0472">Membrane</keyword>
<dbReference type="EMBL" id="JACRSU010000003">
    <property type="protein sequence ID" value="MBC8541108.1"/>
    <property type="molecule type" value="Genomic_DNA"/>
</dbReference>
<reference evidence="2" key="1">
    <citation type="submission" date="2020-08" db="EMBL/GenBank/DDBJ databases">
        <title>Genome public.</title>
        <authorList>
            <person name="Liu C."/>
            <person name="Sun Q."/>
        </authorList>
    </citation>
    <scope>NUCLEOTIDE SEQUENCE</scope>
    <source>
        <strain evidence="2">H8</strain>
    </source>
</reference>
<dbReference type="SUPFAM" id="SSF103481">
    <property type="entry name" value="Multidrug resistance efflux transporter EmrE"/>
    <property type="match status" value="1"/>
</dbReference>
<feature type="transmembrane region" description="Helical" evidence="1">
    <location>
        <begin position="94"/>
        <end position="117"/>
    </location>
</feature>
<gene>
    <name evidence="2" type="ORF">H8698_09000</name>
</gene>
<dbReference type="AlphaFoldDB" id="A0A926DNB1"/>
<evidence type="ECO:0000256" key="1">
    <source>
        <dbReference type="SAM" id="Phobius"/>
    </source>
</evidence>
<keyword evidence="1" id="KW-1133">Transmembrane helix</keyword>
<feature type="transmembrane region" description="Helical" evidence="1">
    <location>
        <begin position="187"/>
        <end position="206"/>
    </location>
</feature>
<feature type="transmembrane region" description="Helical" evidence="1">
    <location>
        <begin position="251"/>
        <end position="274"/>
    </location>
</feature>
<feature type="transmembrane region" description="Helical" evidence="1">
    <location>
        <begin position="6"/>
        <end position="24"/>
    </location>
</feature>
<feature type="transmembrane region" description="Helical" evidence="1">
    <location>
        <begin position="67"/>
        <end position="87"/>
    </location>
</feature>
<feature type="transmembrane region" description="Helical" evidence="1">
    <location>
        <begin position="152"/>
        <end position="175"/>
    </location>
</feature>
<evidence type="ECO:0000313" key="2">
    <source>
        <dbReference type="EMBL" id="MBC8541108.1"/>
    </source>
</evidence>
<dbReference type="InterPro" id="IPR037185">
    <property type="entry name" value="EmrE-like"/>
</dbReference>
<evidence type="ECO:0000313" key="3">
    <source>
        <dbReference type="Proteomes" id="UP000611762"/>
    </source>
</evidence>
<organism evidence="2 3">
    <name type="scientific">Congzhengia minquanensis</name>
    <dbReference type="NCBI Taxonomy" id="2763657"/>
    <lineage>
        <taxon>Bacteria</taxon>
        <taxon>Bacillati</taxon>
        <taxon>Bacillota</taxon>
        <taxon>Clostridia</taxon>
        <taxon>Eubacteriales</taxon>
        <taxon>Oscillospiraceae</taxon>
        <taxon>Congzhengia</taxon>
    </lineage>
</organism>